<reference evidence="4 5" key="1">
    <citation type="submission" date="2018-08" db="EMBL/GenBank/DDBJ databases">
        <title>Genomic Encyclopedia of Type Strains, Phase IV (KMG-IV): sequencing the most valuable type-strain genomes for metagenomic binning, comparative biology and taxonomic classification.</title>
        <authorList>
            <person name="Goeker M."/>
        </authorList>
    </citation>
    <scope>NUCLEOTIDE SEQUENCE [LARGE SCALE GENOMIC DNA]</scope>
    <source>
        <strain evidence="4 5">BW863</strain>
    </source>
</reference>
<protein>
    <submittedName>
        <fullName evidence="4">Peptidase YpeB-like protein</fullName>
    </submittedName>
</protein>
<dbReference type="Pfam" id="PF03413">
    <property type="entry name" value="PepSY"/>
    <property type="match status" value="1"/>
</dbReference>
<comment type="caution">
    <text evidence="4">The sequence shown here is derived from an EMBL/GenBank/DDBJ whole genome shotgun (WGS) entry which is preliminary data.</text>
</comment>
<keyword evidence="5" id="KW-1185">Reference proteome</keyword>
<evidence type="ECO:0000256" key="1">
    <source>
        <dbReference type="SAM" id="MobiDB-lite"/>
    </source>
</evidence>
<dbReference type="AlphaFoldDB" id="A0A3D9Z443"/>
<evidence type="ECO:0000259" key="3">
    <source>
        <dbReference type="Pfam" id="PF03413"/>
    </source>
</evidence>
<evidence type="ECO:0000313" key="4">
    <source>
        <dbReference type="EMBL" id="REF88109.1"/>
    </source>
</evidence>
<feature type="chain" id="PRO_5017680750" evidence="2">
    <location>
        <begin position="21"/>
        <end position="134"/>
    </location>
</feature>
<evidence type="ECO:0000313" key="5">
    <source>
        <dbReference type="Proteomes" id="UP000256900"/>
    </source>
</evidence>
<feature type="region of interest" description="Disordered" evidence="1">
    <location>
        <begin position="34"/>
        <end position="53"/>
    </location>
</feature>
<proteinExistence type="predicted"/>
<gene>
    <name evidence="4" type="ORF">DES32_1750</name>
</gene>
<keyword evidence="2" id="KW-0732">Signal</keyword>
<sequence length="134" mass="14356">MRHAGPALAVFLLAGFPAMAAGSAHSVGAAHAASTRIAAATHPPQSEHRPPQSEHECYSAAQTRREIAARKLAEPFGLLIGAANRFQAEALGVRLCRHKEQYIYEISLLRPTGRVIHVFTNAVTGQILSVKNAK</sequence>
<feature type="domain" description="PepSY" evidence="3">
    <location>
        <begin position="99"/>
        <end position="130"/>
    </location>
</feature>
<dbReference type="EMBL" id="QUMO01000002">
    <property type="protein sequence ID" value="REF88109.1"/>
    <property type="molecule type" value="Genomic_DNA"/>
</dbReference>
<dbReference type="InterPro" id="IPR025711">
    <property type="entry name" value="PepSY"/>
</dbReference>
<feature type="signal peptide" evidence="2">
    <location>
        <begin position="1"/>
        <end position="20"/>
    </location>
</feature>
<name>A0A3D9Z443_9HYPH</name>
<organism evidence="4 5">
    <name type="scientific">Methylovirgula ligni</name>
    <dbReference type="NCBI Taxonomy" id="569860"/>
    <lineage>
        <taxon>Bacteria</taxon>
        <taxon>Pseudomonadati</taxon>
        <taxon>Pseudomonadota</taxon>
        <taxon>Alphaproteobacteria</taxon>
        <taxon>Hyphomicrobiales</taxon>
        <taxon>Beijerinckiaceae</taxon>
        <taxon>Methylovirgula</taxon>
    </lineage>
</organism>
<accession>A0A3D9Z443</accession>
<dbReference type="Proteomes" id="UP000256900">
    <property type="component" value="Unassembled WGS sequence"/>
</dbReference>
<dbReference type="OrthoDB" id="7864982at2"/>
<evidence type="ECO:0000256" key="2">
    <source>
        <dbReference type="SAM" id="SignalP"/>
    </source>
</evidence>